<evidence type="ECO:0000313" key="2">
    <source>
        <dbReference type="EMBL" id="NYD50620.1"/>
    </source>
</evidence>
<dbReference type="InterPro" id="IPR029033">
    <property type="entry name" value="His_PPase_superfam"/>
</dbReference>
<feature type="compositionally biased region" description="Basic and acidic residues" evidence="1">
    <location>
        <begin position="49"/>
        <end position="63"/>
    </location>
</feature>
<dbReference type="RefSeq" id="WP_312879502.1">
    <property type="nucleotide sequence ID" value="NZ_JACCBA010000001.1"/>
</dbReference>
<keyword evidence="3" id="KW-1185">Reference proteome</keyword>
<sequence>MPSVDERDEPTEYRQTPYKAPDGATEVLLIRHGASAPARPDRPFPLVDGHGDPELAPEGRDQAERVGERLADEPLDAIYVTPLRRTSQTAAPLARRLGLEPRVEPGLREVHLGEWEGGLFRKMVAENDPVAQRMFAEERWDVIPGAEKNEAFAARVEEGLVRLAAAHAGGRIAVFTHGGVIAQALAAATGSRPFAFLGADNGSISRLVRLGGLSSLRGFNDVSHLGWSVPAPLT</sequence>
<proteinExistence type="predicted"/>
<dbReference type="AlphaFoldDB" id="A0A7Y9JIZ3"/>
<dbReference type="Gene3D" id="3.40.50.1240">
    <property type="entry name" value="Phosphoglycerate mutase-like"/>
    <property type="match status" value="1"/>
</dbReference>
<feature type="region of interest" description="Disordered" evidence="1">
    <location>
        <begin position="1"/>
        <end position="63"/>
    </location>
</feature>
<dbReference type="InterPro" id="IPR013078">
    <property type="entry name" value="His_Pase_superF_clade-1"/>
</dbReference>
<accession>A0A7Y9JIZ3</accession>
<dbReference type="CDD" id="cd07067">
    <property type="entry name" value="HP_PGM_like"/>
    <property type="match status" value="1"/>
</dbReference>
<organism evidence="2 3">
    <name type="scientific">Actinomadura luteofluorescens</name>
    <dbReference type="NCBI Taxonomy" id="46163"/>
    <lineage>
        <taxon>Bacteria</taxon>
        <taxon>Bacillati</taxon>
        <taxon>Actinomycetota</taxon>
        <taxon>Actinomycetes</taxon>
        <taxon>Streptosporangiales</taxon>
        <taxon>Thermomonosporaceae</taxon>
        <taxon>Actinomadura</taxon>
    </lineage>
</organism>
<comment type="caution">
    <text evidence="2">The sequence shown here is derived from an EMBL/GenBank/DDBJ whole genome shotgun (WGS) entry which is preliminary data.</text>
</comment>
<dbReference type="PANTHER" id="PTHR48100:SF1">
    <property type="entry name" value="HISTIDINE PHOSPHATASE FAMILY PROTEIN-RELATED"/>
    <property type="match status" value="1"/>
</dbReference>
<dbReference type="GO" id="GO:0016791">
    <property type="term" value="F:phosphatase activity"/>
    <property type="evidence" value="ECO:0007669"/>
    <property type="project" value="TreeGrafter"/>
</dbReference>
<dbReference type="SUPFAM" id="SSF53254">
    <property type="entry name" value="Phosphoglycerate mutase-like"/>
    <property type="match status" value="1"/>
</dbReference>
<dbReference type="EC" id="5.4.2.12" evidence="2"/>
<dbReference type="SMART" id="SM00855">
    <property type="entry name" value="PGAM"/>
    <property type="match status" value="1"/>
</dbReference>
<dbReference type="Proteomes" id="UP000529783">
    <property type="component" value="Unassembled WGS sequence"/>
</dbReference>
<dbReference type="GO" id="GO:0004619">
    <property type="term" value="F:phosphoglycerate mutase activity"/>
    <property type="evidence" value="ECO:0007669"/>
    <property type="project" value="UniProtKB-EC"/>
</dbReference>
<dbReference type="EMBL" id="JACCBA010000001">
    <property type="protein sequence ID" value="NYD50620.1"/>
    <property type="molecule type" value="Genomic_DNA"/>
</dbReference>
<dbReference type="InterPro" id="IPR050275">
    <property type="entry name" value="PGM_Phosphatase"/>
</dbReference>
<keyword evidence="2" id="KW-0413">Isomerase</keyword>
<evidence type="ECO:0000313" key="3">
    <source>
        <dbReference type="Proteomes" id="UP000529783"/>
    </source>
</evidence>
<name>A0A7Y9JIZ3_9ACTN</name>
<evidence type="ECO:0000256" key="1">
    <source>
        <dbReference type="SAM" id="MobiDB-lite"/>
    </source>
</evidence>
<dbReference type="PANTHER" id="PTHR48100">
    <property type="entry name" value="BROAD-SPECIFICITY PHOSPHATASE YOR283W-RELATED"/>
    <property type="match status" value="1"/>
</dbReference>
<reference evidence="2 3" key="1">
    <citation type="submission" date="2020-07" db="EMBL/GenBank/DDBJ databases">
        <title>Sequencing the genomes of 1000 actinobacteria strains.</title>
        <authorList>
            <person name="Klenk H.-P."/>
        </authorList>
    </citation>
    <scope>NUCLEOTIDE SEQUENCE [LARGE SCALE GENOMIC DNA]</scope>
    <source>
        <strain evidence="2 3">DSM 40398</strain>
    </source>
</reference>
<gene>
    <name evidence="2" type="ORF">BJY14_006603</name>
</gene>
<dbReference type="GO" id="GO:0005737">
    <property type="term" value="C:cytoplasm"/>
    <property type="evidence" value="ECO:0007669"/>
    <property type="project" value="TreeGrafter"/>
</dbReference>
<dbReference type="Pfam" id="PF00300">
    <property type="entry name" value="His_Phos_1"/>
    <property type="match status" value="1"/>
</dbReference>
<protein>
    <submittedName>
        <fullName evidence="2">Putative phosphoglycerate mutase</fullName>
        <ecNumber evidence="2">5.4.2.12</ecNumber>
    </submittedName>
</protein>